<keyword evidence="1" id="KW-0472">Membrane</keyword>
<dbReference type="Gene3D" id="2.60.120.1440">
    <property type="match status" value="1"/>
</dbReference>
<reference evidence="4 5" key="1">
    <citation type="submission" date="2018-06" db="EMBL/GenBank/DDBJ databases">
        <title>Genomic Encyclopedia of Archaeal and Bacterial Type Strains, Phase II (KMG-II): from individual species to whole genera.</title>
        <authorList>
            <person name="Goeker M."/>
        </authorList>
    </citation>
    <scope>NUCLEOTIDE SEQUENCE [LARGE SCALE GENOMIC DNA]</scope>
    <source>
        <strain evidence="4 5">DSM 23857</strain>
    </source>
</reference>
<sequence length="313" mass="35351">MNNKKRPARFEDAPEDFLHGWLDHLSNTNDFPGNMPEGKEKEQLRKQMLMGIKHRVGVPVMSFTRKLLRWSAAAVVVSVVAVSGYLLLKKEPATRFVTLYTQTGERKMVRLPDNSTVWVGPGSGIAYAEGFNGNRQVKLLYGEALFDVSKDDMHPFSVGVDSVMVDVLGTSFNIKAYKKHDHITIGVSTGKIRVRKNELVFSYLSARDQIQIDKHSYTFNTTTMPLLDVEGLRSHRINFEDMPLADVLTMLESYYPVTFDLQDEASIRISGSLGMKLELRQVILVLQQLVEKKVNITEKSPGVYTVQSSNHKN</sequence>
<dbReference type="PANTHER" id="PTHR30273">
    <property type="entry name" value="PERIPLASMIC SIGNAL SENSOR AND SIGMA FACTOR ACTIVATOR FECR-RELATED"/>
    <property type="match status" value="1"/>
</dbReference>
<dbReference type="OrthoDB" id="645173at2"/>
<dbReference type="EMBL" id="QLLL01000002">
    <property type="protein sequence ID" value="RAJ08306.1"/>
    <property type="molecule type" value="Genomic_DNA"/>
</dbReference>
<dbReference type="InterPro" id="IPR006860">
    <property type="entry name" value="FecR"/>
</dbReference>
<feature type="domain" description="Protein FecR C-terminal" evidence="3">
    <location>
        <begin position="237"/>
        <end position="295"/>
    </location>
</feature>
<feature type="domain" description="FecR protein" evidence="2">
    <location>
        <begin position="98"/>
        <end position="193"/>
    </location>
</feature>
<dbReference type="GO" id="GO:0016989">
    <property type="term" value="F:sigma factor antagonist activity"/>
    <property type="evidence" value="ECO:0007669"/>
    <property type="project" value="TreeGrafter"/>
</dbReference>
<dbReference type="InterPro" id="IPR032508">
    <property type="entry name" value="FecR_C"/>
</dbReference>
<dbReference type="PANTHER" id="PTHR30273:SF2">
    <property type="entry name" value="PROTEIN FECR"/>
    <property type="match status" value="1"/>
</dbReference>
<dbReference type="Gene3D" id="3.55.50.30">
    <property type="match status" value="1"/>
</dbReference>
<keyword evidence="1" id="KW-1133">Transmembrane helix</keyword>
<gene>
    <name evidence="4" type="ORF">LX64_00954</name>
</gene>
<feature type="transmembrane region" description="Helical" evidence="1">
    <location>
        <begin position="67"/>
        <end position="88"/>
    </location>
</feature>
<dbReference type="RefSeq" id="WP_111596469.1">
    <property type="nucleotide sequence ID" value="NZ_QLLL01000002.1"/>
</dbReference>
<evidence type="ECO:0000259" key="3">
    <source>
        <dbReference type="Pfam" id="PF16344"/>
    </source>
</evidence>
<keyword evidence="1" id="KW-0812">Transmembrane</keyword>
<comment type="caution">
    <text evidence="4">The sequence shown here is derived from an EMBL/GenBank/DDBJ whole genome shotgun (WGS) entry which is preliminary data.</text>
</comment>
<accession>A0A327QUF2</accession>
<evidence type="ECO:0000313" key="5">
    <source>
        <dbReference type="Proteomes" id="UP000249547"/>
    </source>
</evidence>
<proteinExistence type="predicted"/>
<dbReference type="Pfam" id="PF04773">
    <property type="entry name" value="FecR"/>
    <property type="match status" value="1"/>
</dbReference>
<dbReference type="InterPro" id="IPR012373">
    <property type="entry name" value="Ferrdict_sens_TM"/>
</dbReference>
<evidence type="ECO:0000256" key="1">
    <source>
        <dbReference type="SAM" id="Phobius"/>
    </source>
</evidence>
<organism evidence="4 5">
    <name type="scientific">Chitinophaga skermanii</name>
    <dbReference type="NCBI Taxonomy" id="331697"/>
    <lineage>
        <taxon>Bacteria</taxon>
        <taxon>Pseudomonadati</taxon>
        <taxon>Bacteroidota</taxon>
        <taxon>Chitinophagia</taxon>
        <taxon>Chitinophagales</taxon>
        <taxon>Chitinophagaceae</taxon>
        <taxon>Chitinophaga</taxon>
    </lineage>
</organism>
<dbReference type="Pfam" id="PF16344">
    <property type="entry name" value="FecR_C"/>
    <property type="match status" value="1"/>
</dbReference>
<name>A0A327QUF2_9BACT</name>
<dbReference type="Proteomes" id="UP000249547">
    <property type="component" value="Unassembled WGS sequence"/>
</dbReference>
<evidence type="ECO:0000259" key="2">
    <source>
        <dbReference type="Pfam" id="PF04773"/>
    </source>
</evidence>
<keyword evidence="5" id="KW-1185">Reference proteome</keyword>
<dbReference type="AlphaFoldDB" id="A0A327QUF2"/>
<evidence type="ECO:0000313" key="4">
    <source>
        <dbReference type="EMBL" id="RAJ08306.1"/>
    </source>
</evidence>
<protein>
    <submittedName>
        <fullName evidence="4">FecR family protein</fullName>
    </submittedName>
</protein>